<proteinExistence type="predicted"/>
<gene>
    <name evidence="1" type="ORF">HXN55_07470</name>
</gene>
<evidence type="ECO:0000313" key="1">
    <source>
        <dbReference type="EMBL" id="MBF1447201.1"/>
    </source>
</evidence>
<dbReference type="Proteomes" id="UP000787419">
    <property type="component" value="Unassembled WGS sequence"/>
</dbReference>
<name>A0A9D6AA85_9BACT</name>
<evidence type="ECO:0000313" key="2">
    <source>
        <dbReference type="Proteomes" id="UP000787419"/>
    </source>
</evidence>
<protein>
    <submittedName>
        <fullName evidence="1">Uncharacterized protein</fullName>
    </submittedName>
</protein>
<organism evidence="1 2">
    <name type="scientific">Prevotella nigrescens</name>
    <dbReference type="NCBI Taxonomy" id="28133"/>
    <lineage>
        <taxon>Bacteria</taxon>
        <taxon>Pseudomonadati</taxon>
        <taxon>Bacteroidota</taxon>
        <taxon>Bacteroidia</taxon>
        <taxon>Bacteroidales</taxon>
        <taxon>Prevotellaceae</taxon>
        <taxon>Prevotella</taxon>
    </lineage>
</organism>
<comment type="caution">
    <text evidence="1">The sequence shown here is derived from an EMBL/GenBank/DDBJ whole genome shotgun (WGS) entry which is preliminary data.</text>
</comment>
<accession>A0A9D6AA85</accession>
<sequence length="1184" mass="139702">MAIYNQGKLAGIVGYKQLYPNGEIYPLEKLLTGLPRIWAIRLVSNMQNKLVGKPFYNPDFKDEETTQIDVPRFFFGPNNLDQLLDVIHRYKAYSTQETEKKRQPMEYATGSETPLLLLKYIMSMQESDGSGHIVQLEKKLYTAFLIANEFTLNRNQGEAPYKIEDDLELYLACLLMSRYTYNDFINQESDINELVRNQNIRTGKFFNFVSQHPQLKDLYDEFLQVYGLISWKDYLRTYWSILALARYKTGVINFERLRDEDELLSEQIVDKDSIDIHEVISLEDNVDYQAFREKPFIKIAPHEYAVIDVSFMIYRMFDGLYFIFNDLWQCKHPDNTQGFNTIFTTEFSEGTVLVNCLKEVANTHGWLSLTDNECKSIVPERKLSSPPDFYIRDGKDVILFECKDVKIPKEVKAEGTIQQLLDEVDKDFVGYHDTKKNKWRYKGVGQLVRNAKRILEGEFIWDKNVDKNSRIFLVLVLADGRQVDAGWKNYLQRKMREECIRQETDYKKICPLILTDLGTITFYKGNFKKSGFLQYFISYYEKTTFNPSTISIGDTITNVMNQTMSFSRYMNGERLLDSEELRKDVMSAITKRPKQLGHHSYVTKTVEYTDLFDDNTKESVSYLNGINKRWLIEGVVHMISVDGFDSFSMNAEHGLLVMFQDYREKPEVKRLFRRLKAQEEKFNGTWLTLINHQALYRLLTKVLRLPNEKESIGESFEAYEALLKAILVENSMEMQREKEILVGIDGDTDIRDAKIIMQQDVLNIDLFGENKKELEKAQILKFMTLTEFGKEHKEVGEAIRRVVNKYEFPNEITYMLVAQMPLAIYHDKENFKEGLYYIRQQDYEQTKSLQLWNEFVKYISDKCIDIWDTEKMGTIFAEKELLDNTCFRKYPVLKMSKEEYLIVSQPYYTHLLFDGFWWSVKEELKLVSSEEAIMNLLTKEFSEEKLFYELVKLMIGDKRIQIYNNYCFEAQQSAPDIAIKTRHHLFMFEYKDMRVNRKVADGGNMNQMMDFIDNRLNKKKGETGGNKGLPQLVSNMEDFFTGKSPWKEYYGKGKVIVHPIIVINSRLFGVRGINYIMQHKLQQRILESEILREHIDEIEDLLIVDYDMMILVASWSYKNFRKFHNLLYGYQTYVRKGRDIVTRCTSYRHYVMNKWELEKTKKDEKKFGYNYKKVLKAMLSQDLI</sequence>
<reference evidence="1" key="1">
    <citation type="submission" date="2020-04" db="EMBL/GenBank/DDBJ databases">
        <title>Deep metagenomics examines the oral microbiome during advanced dental caries in children, revealing novel taxa and co-occurrences with host molecules.</title>
        <authorList>
            <person name="Baker J.L."/>
            <person name="Morton J.T."/>
            <person name="Dinis M."/>
            <person name="Alvarez R."/>
            <person name="Tran N.C."/>
            <person name="Knight R."/>
            <person name="Edlund A."/>
        </authorList>
    </citation>
    <scope>NUCLEOTIDE SEQUENCE</scope>
    <source>
        <strain evidence="1">JCVI_32_bin.50</strain>
    </source>
</reference>
<dbReference type="AlphaFoldDB" id="A0A9D6AA85"/>
<dbReference type="RefSeq" id="WP_278490554.1">
    <property type="nucleotide sequence ID" value="NZ_JABZTM010000077.1"/>
</dbReference>
<dbReference type="EMBL" id="JABZTM010000077">
    <property type="protein sequence ID" value="MBF1447201.1"/>
    <property type="molecule type" value="Genomic_DNA"/>
</dbReference>